<dbReference type="EMBL" id="JBHUHU010000001">
    <property type="protein sequence ID" value="MFD2098979.1"/>
    <property type="molecule type" value="Genomic_DNA"/>
</dbReference>
<dbReference type="Gene3D" id="1.10.10.10">
    <property type="entry name" value="Winged helix-like DNA-binding domain superfamily/Winged helix DNA-binding domain"/>
    <property type="match status" value="1"/>
</dbReference>
<evidence type="ECO:0000256" key="2">
    <source>
        <dbReference type="ARBA" id="ARBA00023015"/>
    </source>
</evidence>
<comment type="similarity">
    <text evidence="1">Belongs to the sigma-70 factor family. ECF subfamily.</text>
</comment>
<dbReference type="PANTHER" id="PTHR43133">
    <property type="entry name" value="RNA POLYMERASE ECF-TYPE SIGMA FACTO"/>
    <property type="match status" value="1"/>
</dbReference>
<keyword evidence="3" id="KW-0731">Sigma factor</keyword>
<dbReference type="Proteomes" id="UP001597342">
    <property type="component" value="Unassembled WGS sequence"/>
</dbReference>
<proteinExistence type="inferred from homology"/>
<evidence type="ECO:0000256" key="1">
    <source>
        <dbReference type="ARBA" id="ARBA00010641"/>
    </source>
</evidence>
<gene>
    <name evidence="7" type="ORF">ACFSJE_04280</name>
</gene>
<dbReference type="Pfam" id="PF04542">
    <property type="entry name" value="Sigma70_r2"/>
    <property type="match status" value="1"/>
</dbReference>
<dbReference type="InterPro" id="IPR013325">
    <property type="entry name" value="RNA_pol_sigma_r2"/>
</dbReference>
<dbReference type="Pfam" id="PF08281">
    <property type="entry name" value="Sigma70_r4_2"/>
    <property type="match status" value="1"/>
</dbReference>
<comment type="caution">
    <text evidence="7">The sequence shown here is derived from an EMBL/GenBank/DDBJ whole genome shotgun (WGS) entry which is preliminary data.</text>
</comment>
<keyword evidence="4" id="KW-0804">Transcription</keyword>
<feature type="domain" description="RNA polymerase sigma-70 region 2" evidence="5">
    <location>
        <begin position="45"/>
        <end position="112"/>
    </location>
</feature>
<organism evidence="7 8">
    <name type="scientific">Flagellimonas iocasae</name>
    <dbReference type="NCBI Taxonomy" id="2055905"/>
    <lineage>
        <taxon>Bacteria</taxon>
        <taxon>Pseudomonadati</taxon>
        <taxon>Bacteroidota</taxon>
        <taxon>Flavobacteriia</taxon>
        <taxon>Flavobacteriales</taxon>
        <taxon>Flavobacteriaceae</taxon>
        <taxon>Flagellimonas</taxon>
    </lineage>
</organism>
<keyword evidence="2" id="KW-0805">Transcription regulation</keyword>
<dbReference type="InterPro" id="IPR013324">
    <property type="entry name" value="RNA_pol_sigma_r3/r4-like"/>
</dbReference>
<dbReference type="PANTHER" id="PTHR43133:SF46">
    <property type="entry name" value="RNA POLYMERASE SIGMA-70 FACTOR ECF SUBFAMILY"/>
    <property type="match status" value="1"/>
</dbReference>
<dbReference type="InterPro" id="IPR013249">
    <property type="entry name" value="RNA_pol_sigma70_r4_t2"/>
</dbReference>
<dbReference type="NCBIfam" id="TIGR02937">
    <property type="entry name" value="sigma70-ECF"/>
    <property type="match status" value="1"/>
</dbReference>
<sequence length="202" mass="23912">MQLKFLNKNQSEILGKDALGGLSKEDSQLIWQDFKAGDEKAFILLYEQHANLLYGYGCRFTSDNELVKDCLQDFFVYLREKREGLGNPASVKFYLLKAFKRRVLDYLRKGKKEKEKSQEVILDGFYSNRMHETVFIQQQEETKLLNLEKALKSLNAKEREAIYYFYYQNLSYEQIAEILDFSYISSARRLIYRSLKKMKAIL</sequence>
<reference evidence="8" key="1">
    <citation type="journal article" date="2019" name="Int. J. Syst. Evol. Microbiol.">
        <title>The Global Catalogue of Microorganisms (GCM) 10K type strain sequencing project: providing services to taxonomists for standard genome sequencing and annotation.</title>
        <authorList>
            <consortium name="The Broad Institute Genomics Platform"/>
            <consortium name="The Broad Institute Genome Sequencing Center for Infectious Disease"/>
            <person name="Wu L."/>
            <person name="Ma J."/>
        </authorList>
    </citation>
    <scope>NUCLEOTIDE SEQUENCE [LARGE SCALE GENOMIC DNA]</scope>
    <source>
        <strain evidence="8">JCM 3389</strain>
    </source>
</reference>
<name>A0ABW4XUX0_9FLAO</name>
<accession>A0ABW4XUX0</accession>
<keyword evidence="8" id="KW-1185">Reference proteome</keyword>
<protein>
    <submittedName>
        <fullName evidence="7">RNA polymerase sigma factor</fullName>
    </submittedName>
</protein>
<dbReference type="InterPro" id="IPR036388">
    <property type="entry name" value="WH-like_DNA-bd_sf"/>
</dbReference>
<dbReference type="InterPro" id="IPR014284">
    <property type="entry name" value="RNA_pol_sigma-70_dom"/>
</dbReference>
<dbReference type="InterPro" id="IPR039425">
    <property type="entry name" value="RNA_pol_sigma-70-like"/>
</dbReference>
<evidence type="ECO:0000259" key="5">
    <source>
        <dbReference type="Pfam" id="PF04542"/>
    </source>
</evidence>
<evidence type="ECO:0000259" key="6">
    <source>
        <dbReference type="Pfam" id="PF08281"/>
    </source>
</evidence>
<evidence type="ECO:0000256" key="4">
    <source>
        <dbReference type="ARBA" id="ARBA00023163"/>
    </source>
</evidence>
<evidence type="ECO:0000256" key="3">
    <source>
        <dbReference type="ARBA" id="ARBA00023082"/>
    </source>
</evidence>
<evidence type="ECO:0000313" key="7">
    <source>
        <dbReference type="EMBL" id="MFD2098979.1"/>
    </source>
</evidence>
<feature type="domain" description="RNA polymerase sigma factor 70 region 4 type 2" evidence="6">
    <location>
        <begin position="145"/>
        <end position="198"/>
    </location>
</feature>
<dbReference type="RefSeq" id="WP_379829744.1">
    <property type="nucleotide sequence ID" value="NZ_JBHUHU010000001.1"/>
</dbReference>
<evidence type="ECO:0000313" key="8">
    <source>
        <dbReference type="Proteomes" id="UP001597342"/>
    </source>
</evidence>
<dbReference type="SUPFAM" id="SSF88659">
    <property type="entry name" value="Sigma3 and sigma4 domains of RNA polymerase sigma factors"/>
    <property type="match status" value="1"/>
</dbReference>
<dbReference type="Gene3D" id="1.10.1740.10">
    <property type="match status" value="1"/>
</dbReference>
<dbReference type="InterPro" id="IPR007627">
    <property type="entry name" value="RNA_pol_sigma70_r2"/>
</dbReference>
<dbReference type="CDD" id="cd06171">
    <property type="entry name" value="Sigma70_r4"/>
    <property type="match status" value="1"/>
</dbReference>
<dbReference type="SUPFAM" id="SSF88946">
    <property type="entry name" value="Sigma2 domain of RNA polymerase sigma factors"/>
    <property type="match status" value="1"/>
</dbReference>